<reference evidence="1" key="1">
    <citation type="submission" date="2021-12" db="EMBL/GenBank/DDBJ databases">
        <authorList>
            <person name="Martin H S."/>
        </authorList>
    </citation>
    <scope>NUCLEOTIDE SEQUENCE</scope>
</reference>
<accession>A0A8J9YIH8</accession>
<evidence type="ECO:0000313" key="1">
    <source>
        <dbReference type="EMBL" id="CAH0727186.1"/>
    </source>
</evidence>
<organism evidence="1 2">
    <name type="scientific">Brenthis ino</name>
    <name type="common">lesser marbled fritillary</name>
    <dbReference type="NCBI Taxonomy" id="405034"/>
    <lineage>
        <taxon>Eukaryota</taxon>
        <taxon>Metazoa</taxon>
        <taxon>Ecdysozoa</taxon>
        <taxon>Arthropoda</taxon>
        <taxon>Hexapoda</taxon>
        <taxon>Insecta</taxon>
        <taxon>Pterygota</taxon>
        <taxon>Neoptera</taxon>
        <taxon>Endopterygota</taxon>
        <taxon>Lepidoptera</taxon>
        <taxon>Glossata</taxon>
        <taxon>Ditrysia</taxon>
        <taxon>Papilionoidea</taxon>
        <taxon>Nymphalidae</taxon>
        <taxon>Heliconiinae</taxon>
        <taxon>Argynnini</taxon>
        <taxon>Brenthis</taxon>
    </lineage>
</organism>
<protein>
    <submittedName>
        <fullName evidence="1">Uncharacterized protein</fullName>
    </submittedName>
</protein>
<feature type="non-terminal residue" evidence="1">
    <location>
        <position position="118"/>
    </location>
</feature>
<proteinExistence type="predicted"/>
<sequence>MWHFKQTNITQFLKRKLSRRSKHDVSDESERMASSDWRRLIDLACRESESEPKVPSEWRQIGDRLASLKAADPRPWQARCSKSRPYRDRLLTLVYVIFIIKKNQKKKGNEKGQQRIWC</sequence>
<dbReference type="AlphaFoldDB" id="A0A8J9YIH8"/>
<keyword evidence="2" id="KW-1185">Reference proteome</keyword>
<evidence type="ECO:0000313" key="2">
    <source>
        <dbReference type="Proteomes" id="UP000838878"/>
    </source>
</evidence>
<dbReference type="EMBL" id="OV170226">
    <property type="protein sequence ID" value="CAH0727186.1"/>
    <property type="molecule type" value="Genomic_DNA"/>
</dbReference>
<dbReference type="Proteomes" id="UP000838878">
    <property type="component" value="Chromosome 6"/>
</dbReference>
<gene>
    <name evidence="1" type="ORF">BINO364_LOCUS12561</name>
</gene>
<name>A0A8J9YIH8_9NEOP</name>